<proteinExistence type="predicted"/>
<evidence type="ECO:0000313" key="4">
    <source>
        <dbReference type="Proteomes" id="UP001304423"/>
    </source>
</evidence>
<name>A0AAX4F1C0_9GAMM</name>
<dbReference type="RefSeq" id="WP_316393134.1">
    <property type="nucleotide sequence ID" value="NZ_CP136339.1"/>
</dbReference>
<sequence length="581" mass="66577">MFIKSLQIANKDGVIRLVKFHAGLNLIVDETPVDEALTESTKTTGNNVGKTTVLMLVDFCLGADAKAIYTDPETKKGEYTLVKNFLVETEVLITLTLVEDLNDPLTNTIVIERNFLSRKKCIRRINGQQKTIEEFEETLTNVLVPGHYGNKPTFSQIISNNIRYKELSVTHTLRTLSSFTRDDEYETLHLFLLGCDFGKGALKQNLLANIRMETTFKNRLESKQTRTAYETSLALLISEISELDLKKSTFYINPNFENDLNALDELKYQLSTVGSKLSKLKLRKELIVEAVKDIESGKMEIDTNQLKDLYVEANNNINNIQVKFESLLSFHNKMVEEKVKFISKELPVIADKINITQYNLTVLLSKEKELVESINKSGSLDELEGLVLELNEKHRKKGEFEAIINQIEQTEKSIEDLNSQVDAINNDLFSDDFEIEVQSQVNKFNKYFSSISQELYGEQYALKYDIVTAVKTGQKIYKFSSFNTNFSSGKKQGEIVCFDIAYILFADAENIPCFHFLLNDKKELMHGNQLVRIANLVERYKSQIQYVASILKDKLPKELNDERNFIVKLSQEDKLFRIEEI</sequence>
<organism evidence="3 4">
    <name type="scientific">Dickeya solani</name>
    <dbReference type="NCBI Taxonomy" id="1089444"/>
    <lineage>
        <taxon>Bacteria</taxon>
        <taxon>Pseudomonadati</taxon>
        <taxon>Pseudomonadota</taxon>
        <taxon>Gammaproteobacteria</taxon>
        <taxon>Enterobacterales</taxon>
        <taxon>Pectobacteriaceae</taxon>
        <taxon>Dickeya</taxon>
    </lineage>
</organism>
<gene>
    <name evidence="3" type="ORF">RXA29_00915</name>
</gene>
<dbReference type="AlphaFoldDB" id="A0AAX4F1C0"/>
<feature type="domain" description="DUF2326" evidence="2">
    <location>
        <begin position="451"/>
        <end position="579"/>
    </location>
</feature>
<evidence type="ECO:0000259" key="2">
    <source>
        <dbReference type="Pfam" id="PF10088"/>
    </source>
</evidence>
<evidence type="ECO:0000256" key="1">
    <source>
        <dbReference type="SAM" id="Coils"/>
    </source>
</evidence>
<keyword evidence="1" id="KW-0175">Coiled coil</keyword>
<feature type="coiled-coil region" evidence="1">
    <location>
        <begin position="400"/>
        <end position="427"/>
    </location>
</feature>
<dbReference type="InterPro" id="IPR018760">
    <property type="entry name" value="DUF2326"/>
</dbReference>
<accession>A0AAX4F1C0</accession>
<reference evidence="3" key="1">
    <citation type="submission" date="2023-10" db="EMBL/GenBank/DDBJ databases">
        <title>Clonality and diversity in the soft rot Dickeya solani phytopathogen.</title>
        <authorList>
            <person name="Pedron J."/>
            <person name="Van Gijsegem F."/>
            <person name="Portier P."/>
            <person name="Taghouti G."/>
        </authorList>
    </citation>
    <scope>NUCLEOTIDE SEQUENCE</scope>
    <source>
        <strain evidence="3">CFBP5647</strain>
    </source>
</reference>
<evidence type="ECO:0000313" key="3">
    <source>
        <dbReference type="EMBL" id="WOA52844.1"/>
    </source>
</evidence>
<dbReference type="EMBL" id="CP136339">
    <property type="protein sequence ID" value="WOA52844.1"/>
    <property type="molecule type" value="Genomic_DNA"/>
</dbReference>
<dbReference type="Pfam" id="PF10088">
    <property type="entry name" value="DUF2326"/>
    <property type="match status" value="1"/>
</dbReference>
<dbReference type="Proteomes" id="UP001304423">
    <property type="component" value="Chromosome"/>
</dbReference>
<protein>
    <submittedName>
        <fullName evidence="3">DUF2326 domain-containing protein</fullName>
    </submittedName>
</protein>